<evidence type="ECO:0000313" key="2">
    <source>
        <dbReference type="Proteomes" id="UP000008037"/>
    </source>
</evidence>
<proteinExistence type="predicted"/>
<sequence>MLEKILQKMTKGYNGENKDITFQHHESSAYICQNCGHHESYHVDEEGICSCRQCCQMGGEPIVCEKFVPQ</sequence>
<accession>K0IG68</accession>
<dbReference type="InParanoid" id="K0IG68"/>
<gene>
    <name evidence="1" type="ordered locus">Ngar_c34820</name>
</gene>
<evidence type="ECO:0000313" key="1">
    <source>
        <dbReference type="EMBL" id="AFU60396.1"/>
    </source>
</evidence>
<dbReference type="KEGG" id="nga:Ngar_c34820"/>
<protein>
    <submittedName>
        <fullName evidence="1">Uncharacterized protein</fullName>
    </submittedName>
</protein>
<keyword evidence="2" id="KW-1185">Reference proteome</keyword>
<dbReference type="EMBL" id="CP002408">
    <property type="protein sequence ID" value="AFU60396.1"/>
    <property type="molecule type" value="Genomic_DNA"/>
</dbReference>
<reference evidence="1 2" key="1">
    <citation type="journal article" date="2012" name="Environ. Microbiol.">
        <title>The genome of the ammonia-oxidizing Candidatus Nitrososphaera gargensis: insights into metabolic versatility and environmental adaptations.</title>
        <authorList>
            <person name="Spang A."/>
            <person name="Poehlein A."/>
            <person name="Offre P."/>
            <person name="Zumbragel S."/>
            <person name="Haider S."/>
            <person name="Rychlik N."/>
            <person name="Nowka B."/>
            <person name="Schmeisser C."/>
            <person name="Lebedeva E.V."/>
            <person name="Rattei T."/>
            <person name="Bohm C."/>
            <person name="Schmid M."/>
            <person name="Galushko A."/>
            <person name="Hatzenpichler R."/>
            <person name="Weinmaier T."/>
            <person name="Daniel R."/>
            <person name="Schleper C."/>
            <person name="Spieck E."/>
            <person name="Streit W."/>
            <person name="Wagner M."/>
        </authorList>
    </citation>
    <scope>NUCLEOTIDE SEQUENCE [LARGE SCALE GENOMIC DNA]</scope>
    <source>
        <strain evidence="2">Ga9.2</strain>
    </source>
</reference>
<dbReference type="AlphaFoldDB" id="K0IG68"/>
<name>K0IG68_NITGG</name>
<dbReference type="STRING" id="1237085.Ngar_c34820"/>
<dbReference type="Proteomes" id="UP000008037">
    <property type="component" value="Chromosome"/>
</dbReference>
<dbReference type="HOGENOM" id="CLU_2748330_0_0_2"/>
<dbReference type="BioCyc" id="CNIT1237085:G1324-3483-MONOMER"/>
<organism evidence="1 2">
    <name type="scientific">Nitrososphaera gargensis (strain Ga9.2)</name>
    <dbReference type="NCBI Taxonomy" id="1237085"/>
    <lineage>
        <taxon>Archaea</taxon>
        <taxon>Nitrososphaerota</taxon>
        <taxon>Nitrososphaeria</taxon>
        <taxon>Nitrososphaerales</taxon>
        <taxon>Nitrososphaeraceae</taxon>
        <taxon>Nitrososphaera</taxon>
    </lineage>
</organism>